<protein>
    <recommendedName>
        <fullName evidence="4">Phosphate regulon sensor protein PhoR</fullName>
        <ecNumber evidence="3">2.7.13.3</ecNumber>
    </recommendedName>
</protein>
<evidence type="ECO:0000256" key="1">
    <source>
        <dbReference type="ARBA" id="ARBA00000085"/>
    </source>
</evidence>
<dbReference type="EC" id="2.7.13.3" evidence="3"/>
<evidence type="ECO:0000256" key="3">
    <source>
        <dbReference type="ARBA" id="ARBA00012438"/>
    </source>
</evidence>
<dbReference type="SUPFAM" id="SSF47384">
    <property type="entry name" value="Homodimeric domain of signal transducing histidine kinase"/>
    <property type="match status" value="1"/>
</dbReference>
<dbReference type="InterPro" id="IPR035965">
    <property type="entry name" value="PAS-like_dom_sf"/>
</dbReference>
<keyword evidence="12 19" id="KW-0418">Kinase</keyword>
<organism evidence="19 20">
    <name type="scientific">Shewanella glacialipiscicola</name>
    <dbReference type="NCBI Taxonomy" id="614069"/>
    <lineage>
        <taxon>Bacteria</taxon>
        <taxon>Pseudomonadati</taxon>
        <taxon>Pseudomonadota</taxon>
        <taxon>Gammaproteobacteria</taxon>
        <taxon>Alteromonadales</taxon>
        <taxon>Shewanellaceae</taxon>
        <taxon>Shewanella</taxon>
    </lineage>
</organism>
<dbReference type="PRINTS" id="PR00344">
    <property type="entry name" value="BCTRLSENSOR"/>
</dbReference>
<comment type="subcellular location">
    <subcellularLocation>
        <location evidence="2">Cell membrane</location>
    </subcellularLocation>
</comment>
<keyword evidence="5" id="KW-0813">Transport</keyword>
<keyword evidence="9" id="KW-0808">Transferase</keyword>
<dbReference type="InterPro" id="IPR004358">
    <property type="entry name" value="Sig_transdc_His_kin-like_C"/>
</dbReference>
<dbReference type="PANTHER" id="PTHR45453">
    <property type="entry name" value="PHOSPHATE REGULON SENSOR PROTEIN PHOR"/>
    <property type="match status" value="1"/>
</dbReference>
<dbReference type="CDD" id="cd00130">
    <property type="entry name" value="PAS"/>
    <property type="match status" value="1"/>
</dbReference>
<dbReference type="InterPro" id="IPR000014">
    <property type="entry name" value="PAS"/>
</dbReference>
<dbReference type="SMART" id="SM00091">
    <property type="entry name" value="PAS"/>
    <property type="match status" value="1"/>
</dbReference>
<evidence type="ECO:0000256" key="6">
    <source>
        <dbReference type="ARBA" id="ARBA00022475"/>
    </source>
</evidence>
<dbReference type="NCBIfam" id="TIGR02966">
    <property type="entry name" value="phoR_proteo"/>
    <property type="match status" value="1"/>
</dbReference>
<dbReference type="Gene3D" id="3.30.450.20">
    <property type="entry name" value="PAS domain"/>
    <property type="match status" value="1"/>
</dbReference>
<comment type="function">
    <text evidence="17">Member of the two-component regulatory system PhoR/PhoB involved in the phosphate regulon genes expression. PhoR may function as a membrane-associated protein kinase that phosphorylates PhoB in response to environmental signals.</text>
</comment>
<evidence type="ECO:0000256" key="13">
    <source>
        <dbReference type="ARBA" id="ARBA00022840"/>
    </source>
</evidence>
<keyword evidence="20" id="KW-1185">Reference proteome</keyword>
<keyword evidence="7" id="KW-0597">Phosphoprotein</keyword>
<dbReference type="InterPro" id="IPR013767">
    <property type="entry name" value="PAS_fold"/>
</dbReference>
<keyword evidence="13" id="KW-0067">ATP-binding</keyword>
<sequence>MFNGIYRLQGKNRRRVGQLATLLARFRQGAEALPDAAVVLDSEHNILWCNKLAQLILGFVWPQDNGQRIDNLIRHPDFSAYIKTAQYQEPLELPSPVSERRLLEIRIMAYGDRQLLLIARDITRIRQLEGMRKEFVANVSHELKTPLTVLQGYLEMMQSMEEADSLNIKPLILMQQQTKRMQSMVEQLLVLSRIEDAADINLENTVNMNQLIEVLKEEAKALAQDRYELNFYCEPGLNPHGNELQLRSACSNLISNAIRYTEPGGKITVQWRSVATGGLFSVTDTGEGIAAQHTGRLTERFYRVDSARSRQTGGSGLGLAIVKHALSHHHSELNIQSEVGKGSIFSFVIPQHLIERKK</sequence>
<dbReference type="InterPro" id="IPR036890">
    <property type="entry name" value="HATPase_C_sf"/>
</dbReference>
<evidence type="ECO:0000256" key="4">
    <source>
        <dbReference type="ARBA" id="ARBA00019665"/>
    </source>
</evidence>
<dbReference type="PROSITE" id="PS50109">
    <property type="entry name" value="HIS_KIN"/>
    <property type="match status" value="1"/>
</dbReference>
<dbReference type="SUPFAM" id="SSF55874">
    <property type="entry name" value="ATPase domain of HSP90 chaperone/DNA topoisomerase II/histidine kinase"/>
    <property type="match status" value="1"/>
</dbReference>
<dbReference type="Gene3D" id="3.30.565.10">
    <property type="entry name" value="Histidine kinase-like ATPase, C-terminal domain"/>
    <property type="match status" value="1"/>
</dbReference>
<name>A0ABQ6J3W6_9GAMM</name>
<evidence type="ECO:0000256" key="16">
    <source>
        <dbReference type="ARBA" id="ARBA00023136"/>
    </source>
</evidence>
<keyword evidence="14" id="KW-1133">Transmembrane helix</keyword>
<dbReference type="PANTHER" id="PTHR45453:SF1">
    <property type="entry name" value="PHOSPHATE REGULON SENSOR PROTEIN PHOR"/>
    <property type="match status" value="1"/>
</dbReference>
<dbReference type="Pfam" id="PF00989">
    <property type="entry name" value="PAS"/>
    <property type="match status" value="1"/>
</dbReference>
<keyword evidence="11" id="KW-0547">Nucleotide-binding</keyword>
<dbReference type="Gene3D" id="1.10.287.130">
    <property type="match status" value="1"/>
</dbReference>
<comment type="caution">
    <text evidence="19">The sequence shown here is derived from an EMBL/GenBank/DDBJ whole genome shotgun (WGS) entry which is preliminary data.</text>
</comment>
<dbReference type="InterPro" id="IPR003594">
    <property type="entry name" value="HATPase_dom"/>
</dbReference>
<dbReference type="InterPro" id="IPR014310">
    <property type="entry name" value="Sig_transdc_His_kinase_PhoR"/>
</dbReference>
<dbReference type="InterPro" id="IPR036097">
    <property type="entry name" value="HisK_dim/P_sf"/>
</dbReference>
<keyword evidence="15" id="KW-0902">Two-component regulatory system</keyword>
<evidence type="ECO:0000256" key="14">
    <source>
        <dbReference type="ARBA" id="ARBA00022989"/>
    </source>
</evidence>
<evidence type="ECO:0000256" key="2">
    <source>
        <dbReference type="ARBA" id="ARBA00004236"/>
    </source>
</evidence>
<dbReference type="InterPro" id="IPR005467">
    <property type="entry name" value="His_kinase_dom"/>
</dbReference>
<accession>A0ABQ6J3W6</accession>
<evidence type="ECO:0000256" key="17">
    <source>
        <dbReference type="ARBA" id="ARBA00025207"/>
    </source>
</evidence>
<evidence type="ECO:0000313" key="20">
    <source>
        <dbReference type="Proteomes" id="UP001157046"/>
    </source>
</evidence>
<keyword evidence="8" id="KW-0592">Phosphate transport</keyword>
<keyword evidence="6" id="KW-1003">Cell membrane</keyword>
<reference evidence="20" key="1">
    <citation type="journal article" date="2019" name="Int. J. Syst. Evol. Microbiol.">
        <title>The Global Catalogue of Microorganisms (GCM) 10K type strain sequencing project: providing services to taxonomists for standard genome sequencing and annotation.</title>
        <authorList>
            <consortium name="The Broad Institute Genomics Platform"/>
            <consortium name="The Broad Institute Genome Sequencing Center for Infectious Disease"/>
            <person name="Wu L."/>
            <person name="Ma J."/>
        </authorList>
    </citation>
    <scope>NUCLEOTIDE SEQUENCE [LARGE SCALE GENOMIC DNA]</scope>
    <source>
        <strain evidence="20">NBRC 102030</strain>
    </source>
</reference>
<keyword evidence="10" id="KW-0812">Transmembrane</keyword>
<evidence type="ECO:0000256" key="5">
    <source>
        <dbReference type="ARBA" id="ARBA00022448"/>
    </source>
</evidence>
<dbReference type="SUPFAM" id="SSF55785">
    <property type="entry name" value="PYP-like sensor domain (PAS domain)"/>
    <property type="match status" value="1"/>
</dbReference>
<evidence type="ECO:0000256" key="7">
    <source>
        <dbReference type="ARBA" id="ARBA00022553"/>
    </source>
</evidence>
<dbReference type="InterPro" id="IPR050351">
    <property type="entry name" value="BphY/WalK/GraS-like"/>
</dbReference>
<dbReference type="InterPro" id="IPR003661">
    <property type="entry name" value="HisK_dim/P_dom"/>
</dbReference>
<comment type="catalytic activity">
    <reaction evidence="1">
        <text>ATP + protein L-histidine = ADP + protein N-phospho-L-histidine.</text>
        <dbReference type="EC" id="2.7.13.3"/>
    </reaction>
</comment>
<evidence type="ECO:0000256" key="8">
    <source>
        <dbReference type="ARBA" id="ARBA00022592"/>
    </source>
</evidence>
<keyword evidence="16" id="KW-0472">Membrane</keyword>
<dbReference type="Proteomes" id="UP001157046">
    <property type="component" value="Unassembled WGS sequence"/>
</dbReference>
<dbReference type="Pfam" id="PF02518">
    <property type="entry name" value="HATPase_c"/>
    <property type="match status" value="1"/>
</dbReference>
<dbReference type="GO" id="GO:0016301">
    <property type="term" value="F:kinase activity"/>
    <property type="evidence" value="ECO:0007669"/>
    <property type="project" value="UniProtKB-KW"/>
</dbReference>
<evidence type="ECO:0000256" key="12">
    <source>
        <dbReference type="ARBA" id="ARBA00022777"/>
    </source>
</evidence>
<gene>
    <name evidence="19" type="primary">phoR</name>
    <name evidence="19" type="ORF">GCM10025855_23410</name>
</gene>
<dbReference type="EMBL" id="BSUY01000001">
    <property type="protein sequence ID" value="GMA82808.1"/>
    <property type="molecule type" value="Genomic_DNA"/>
</dbReference>
<dbReference type="Pfam" id="PF00512">
    <property type="entry name" value="HisKA"/>
    <property type="match status" value="1"/>
</dbReference>
<evidence type="ECO:0000313" key="19">
    <source>
        <dbReference type="EMBL" id="GMA82808.1"/>
    </source>
</evidence>
<proteinExistence type="predicted"/>
<evidence type="ECO:0000256" key="9">
    <source>
        <dbReference type="ARBA" id="ARBA00022679"/>
    </source>
</evidence>
<evidence type="ECO:0000256" key="15">
    <source>
        <dbReference type="ARBA" id="ARBA00023012"/>
    </source>
</evidence>
<dbReference type="CDD" id="cd00082">
    <property type="entry name" value="HisKA"/>
    <property type="match status" value="1"/>
</dbReference>
<dbReference type="NCBIfam" id="NF008235">
    <property type="entry name" value="PRK11006.1"/>
    <property type="match status" value="1"/>
</dbReference>
<dbReference type="SMART" id="SM00388">
    <property type="entry name" value="HisKA"/>
    <property type="match status" value="1"/>
</dbReference>
<dbReference type="SMART" id="SM00387">
    <property type="entry name" value="HATPase_c"/>
    <property type="match status" value="1"/>
</dbReference>
<evidence type="ECO:0000256" key="11">
    <source>
        <dbReference type="ARBA" id="ARBA00022741"/>
    </source>
</evidence>
<evidence type="ECO:0000259" key="18">
    <source>
        <dbReference type="PROSITE" id="PS50109"/>
    </source>
</evidence>
<feature type="domain" description="Histidine kinase" evidence="18">
    <location>
        <begin position="138"/>
        <end position="353"/>
    </location>
</feature>
<evidence type="ECO:0000256" key="10">
    <source>
        <dbReference type="ARBA" id="ARBA00022692"/>
    </source>
</evidence>